<feature type="compositionally biased region" description="Polar residues" evidence="1">
    <location>
        <begin position="124"/>
        <end position="138"/>
    </location>
</feature>
<comment type="caution">
    <text evidence="2">The sequence shown here is derived from an EMBL/GenBank/DDBJ whole genome shotgun (WGS) entry which is preliminary data.</text>
</comment>
<name>A0AAD7A8L9_9AGAR</name>
<feature type="region of interest" description="Disordered" evidence="1">
    <location>
        <begin position="112"/>
        <end position="149"/>
    </location>
</feature>
<dbReference type="AlphaFoldDB" id="A0AAD7A8L9"/>
<evidence type="ECO:0000256" key="1">
    <source>
        <dbReference type="SAM" id="MobiDB-lite"/>
    </source>
</evidence>
<dbReference type="EMBL" id="JARIHO010000013">
    <property type="protein sequence ID" value="KAJ7351420.1"/>
    <property type="molecule type" value="Genomic_DNA"/>
</dbReference>
<proteinExistence type="predicted"/>
<evidence type="ECO:0000313" key="3">
    <source>
        <dbReference type="Proteomes" id="UP001218218"/>
    </source>
</evidence>
<dbReference type="Proteomes" id="UP001218218">
    <property type="component" value="Unassembled WGS sequence"/>
</dbReference>
<sequence>MKVENRFMNEKIGTGYRRPMSQYIAYIHVQIEEVVRAMQIVQRTKGCVINGNKLTVVATLILVEILTPLTFTEKLKGICENSTQKIQSSAAVGFSRVHELWSDLTASASAAPGAAHTDEVRQSGKIQPQTSGTRQQDLTADACNTFGGGTPSTRAQRRIISYRWHRWKSSDVPAGASAVLGSVIQLRISVMRLAVRSCRRHKYRAGQCDPAAHKHDAPGRQILPPTQIPRAALSSVIQPRMSVMCLAVRSNRRRKYRAGWCDPAAHERDVAGSQILPPTHVPRAALSSVIQPRMSVLRLAVRSNRRRKYRAGQCDPAAHERDAPGSQILPPTHVPWWASDFAAGASPALGGVIQPPKQATPLAVKWYRWAWCRRWQLDSAAEYGEVAGGQMKGRQ</sequence>
<protein>
    <submittedName>
        <fullName evidence="2">Uncharacterized protein</fullName>
    </submittedName>
</protein>
<accession>A0AAD7A8L9</accession>
<reference evidence="2" key="1">
    <citation type="submission" date="2023-03" db="EMBL/GenBank/DDBJ databases">
        <title>Massive genome expansion in bonnet fungi (Mycena s.s.) driven by repeated elements and novel gene families across ecological guilds.</title>
        <authorList>
            <consortium name="Lawrence Berkeley National Laboratory"/>
            <person name="Harder C.B."/>
            <person name="Miyauchi S."/>
            <person name="Viragh M."/>
            <person name="Kuo A."/>
            <person name="Thoen E."/>
            <person name="Andreopoulos B."/>
            <person name="Lu D."/>
            <person name="Skrede I."/>
            <person name="Drula E."/>
            <person name="Henrissat B."/>
            <person name="Morin E."/>
            <person name="Kohler A."/>
            <person name="Barry K."/>
            <person name="LaButti K."/>
            <person name="Morin E."/>
            <person name="Salamov A."/>
            <person name="Lipzen A."/>
            <person name="Mereny Z."/>
            <person name="Hegedus B."/>
            <person name="Baldrian P."/>
            <person name="Stursova M."/>
            <person name="Weitz H."/>
            <person name="Taylor A."/>
            <person name="Grigoriev I.V."/>
            <person name="Nagy L.G."/>
            <person name="Martin F."/>
            <person name="Kauserud H."/>
        </authorList>
    </citation>
    <scope>NUCLEOTIDE SEQUENCE</scope>
    <source>
        <strain evidence="2">CBHHK002</strain>
    </source>
</reference>
<gene>
    <name evidence="2" type="ORF">DFH08DRAFT_806141</name>
</gene>
<evidence type="ECO:0000313" key="2">
    <source>
        <dbReference type="EMBL" id="KAJ7351420.1"/>
    </source>
</evidence>
<keyword evidence="3" id="KW-1185">Reference proteome</keyword>
<organism evidence="2 3">
    <name type="scientific">Mycena albidolilacea</name>
    <dbReference type="NCBI Taxonomy" id="1033008"/>
    <lineage>
        <taxon>Eukaryota</taxon>
        <taxon>Fungi</taxon>
        <taxon>Dikarya</taxon>
        <taxon>Basidiomycota</taxon>
        <taxon>Agaricomycotina</taxon>
        <taxon>Agaricomycetes</taxon>
        <taxon>Agaricomycetidae</taxon>
        <taxon>Agaricales</taxon>
        <taxon>Marasmiineae</taxon>
        <taxon>Mycenaceae</taxon>
        <taxon>Mycena</taxon>
    </lineage>
</organism>